<dbReference type="HOGENOM" id="CLU_011226_9_1_1"/>
<dbReference type="PANTHER" id="PTHR43968:SF6">
    <property type="entry name" value="GLUTATHIONE S-TRANSFERASE OMEGA"/>
    <property type="match status" value="1"/>
</dbReference>
<dbReference type="GO" id="GO:0050610">
    <property type="term" value="F:methylarsonate reductase activity"/>
    <property type="evidence" value="ECO:0007669"/>
    <property type="project" value="UniProtKB-EC"/>
</dbReference>
<dbReference type="InterPro" id="IPR004045">
    <property type="entry name" value="Glutathione_S-Trfase_N"/>
</dbReference>
<dbReference type="InterPro" id="IPR040079">
    <property type="entry name" value="Glutathione_S-Trfase"/>
</dbReference>
<evidence type="ECO:0000313" key="10">
    <source>
        <dbReference type="EMBL" id="KIM59268.1"/>
    </source>
</evidence>
<evidence type="ECO:0000256" key="7">
    <source>
        <dbReference type="ARBA" id="ARBA00049544"/>
    </source>
</evidence>
<keyword evidence="11" id="KW-1185">Reference proteome</keyword>
<dbReference type="Proteomes" id="UP000053989">
    <property type="component" value="Unassembled WGS sequence"/>
</dbReference>
<dbReference type="SFLD" id="SFLDG00358">
    <property type="entry name" value="Main_(cytGST)"/>
    <property type="match status" value="1"/>
</dbReference>
<reference evidence="10 11" key="1">
    <citation type="submission" date="2014-04" db="EMBL/GenBank/DDBJ databases">
        <authorList>
            <consortium name="DOE Joint Genome Institute"/>
            <person name="Kuo A."/>
            <person name="Kohler A."/>
            <person name="Nagy L.G."/>
            <person name="Floudas D."/>
            <person name="Copeland A."/>
            <person name="Barry K.W."/>
            <person name="Cichocki N."/>
            <person name="Veneault-Fourrey C."/>
            <person name="LaButti K."/>
            <person name="Lindquist E.A."/>
            <person name="Lipzen A."/>
            <person name="Lundell T."/>
            <person name="Morin E."/>
            <person name="Murat C."/>
            <person name="Sun H."/>
            <person name="Tunlid A."/>
            <person name="Henrissat B."/>
            <person name="Grigoriev I.V."/>
            <person name="Hibbett D.S."/>
            <person name="Martin F."/>
            <person name="Nordberg H.P."/>
            <person name="Cantor M.N."/>
            <person name="Hua S.X."/>
        </authorList>
    </citation>
    <scope>NUCLEOTIDE SEQUENCE [LARGE SCALE GENOMIC DNA]</scope>
    <source>
        <strain evidence="10 11">Foug A</strain>
    </source>
</reference>
<dbReference type="Pfam" id="PF00043">
    <property type="entry name" value="GST_C"/>
    <property type="match status" value="1"/>
</dbReference>
<comment type="catalytic activity">
    <reaction evidence="6">
        <text>methylarsonate + 2 glutathione + H(+) = methylarsonous acid + glutathione disulfide + H2O</text>
        <dbReference type="Rhea" id="RHEA:15969"/>
        <dbReference type="ChEBI" id="CHEBI:15377"/>
        <dbReference type="ChEBI" id="CHEBI:15378"/>
        <dbReference type="ChEBI" id="CHEBI:17826"/>
        <dbReference type="ChEBI" id="CHEBI:33409"/>
        <dbReference type="ChEBI" id="CHEBI:57925"/>
        <dbReference type="ChEBI" id="CHEBI:58297"/>
        <dbReference type="EC" id="1.20.4.2"/>
    </reaction>
</comment>
<dbReference type="Gene3D" id="1.20.1050.10">
    <property type="match status" value="1"/>
</dbReference>
<evidence type="ECO:0000256" key="1">
    <source>
        <dbReference type="ARBA" id="ARBA00012436"/>
    </source>
</evidence>
<dbReference type="InterPro" id="IPR050983">
    <property type="entry name" value="GST_Omega/HSP26"/>
</dbReference>
<evidence type="ECO:0000313" key="11">
    <source>
        <dbReference type="Proteomes" id="UP000053989"/>
    </source>
</evidence>
<dbReference type="EMBL" id="KN822075">
    <property type="protein sequence ID" value="KIM59268.1"/>
    <property type="molecule type" value="Genomic_DNA"/>
</dbReference>
<dbReference type="InterPro" id="IPR036282">
    <property type="entry name" value="Glutathione-S-Trfase_C_sf"/>
</dbReference>
<dbReference type="EC" id="1.20.4.2" evidence="2"/>
<evidence type="ECO:0000256" key="2">
    <source>
        <dbReference type="ARBA" id="ARBA00013060"/>
    </source>
</evidence>
<dbReference type="InterPro" id="IPR004046">
    <property type="entry name" value="GST_C"/>
</dbReference>
<dbReference type="GO" id="GO:0004364">
    <property type="term" value="F:glutathione transferase activity"/>
    <property type="evidence" value="ECO:0007669"/>
    <property type="project" value="InterPro"/>
</dbReference>
<dbReference type="InParanoid" id="A0A0C2ZBR2"/>
<dbReference type="PRINTS" id="PR01625">
    <property type="entry name" value="GSTRNSFRASEO"/>
</dbReference>
<reference evidence="11" key="2">
    <citation type="submission" date="2015-01" db="EMBL/GenBank/DDBJ databases">
        <title>Evolutionary Origins and Diversification of the Mycorrhizal Mutualists.</title>
        <authorList>
            <consortium name="DOE Joint Genome Institute"/>
            <consortium name="Mycorrhizal Genomics Consortium"/>
            <person name="Kohler A."/>
            <person name="Kuo A."/>
            <person name="Nagy L.G."/>
            <person name="Floudas D."/>
            <person name="Copeland A."/>
            <person name="Barry K.W."/>
            <person name="Cichocki N."/>
            <person name="Veneault-Fourrey C."/>
            <person name="LaButti K."/>
            <person name="Lindquist E.A."/>
            <person name="Lipzen A."/>
            <person name="Lundell T."/>
            <person name="Morin E."/>
            <person name="Murat C."/>
            <person name="Riley R."/>
            <person name="Ohm R."/>
            <person name="Sun H."/>
            <person name="Tunlid A."/>
            <person name="Henrissat B."/>
            <person name="Grigoriev I.V."/>
            <person name="Hibbett D.S."/>
            <person name="Martin F."/>
        </authorList>
    </citation>
    <scope>NUCLEOTIDE SEQUENCE [LARGE SCALE GENOMIC DNA]</scope>
    <source>
        <strain evidence="11">Foug A</strain>
    </source>
</reference>
<dbReference type="GO" id="GO:0005737">
    <property type="term" value="C:cytoplasm"/>
    <property type="evidence" value="ECO:0007669"/>
    <property type="project" value="InterPro"/>
</dbReference>
<evidence type="ECO:0000256" key="6">
    <source>
        <dbReference type="ARBA" id="ARBA00048353"/>
    </source>
</evidence>
<feature type="domain" description="GST C-terminal" evidence="9">
    <location>
        <begin position="112"/>
        <end position="236"/>
    </location>
</feature>
<dbReference type="SUPFAM" id="SSF52833">
    <property type="entry name" value="Thioredoxin-like"/>
    <property type="match status" value="1"/>
</dbReference>
<proteinExistence type="predicted"/>
<dbReference type="PANTHER" id="PTHR43968">
    <property type="match status" value="1"/>
</dbReference>
<evidence type="ECO:0000259" key="8">
    <source>
        <dbReference type="PROSITE" id="PS50404"/>
    </source>
</evidence>
<dbReference type="CDD" id="cd00570">
    <property type="entry name" value="GST_N_family"/>
    <property type="match status" value="1"/>
</dbReference>
<dbReference type="SUPFAM" id="SSF47616">
    <property type="entry name" value="GST C-terminal domain-like"/>
    <property type="match status" value="1"/>
</dbReference>
<name>A0A0C2ZBR2_9AGAM</name>
<dbReference type="InterPro" id="IPR005442">
    <property type="entry name" value="GST_omega"/>
</dbReference>
<dbReference type="PROSITE" id="PS50404">
    <property type="entry name" value="GST_NTER"/>
    <property type="match status" value="1"/>
</dbReference>
<dbReference type="InterPro" id="IPR036249">
    <property type="entry name" value="Thioredoxin-like_sf"/>
</dbReference>
<feature type="domain" description="GST N-terminal" evidence="8">
    <location>
        <begin position="27"/>
        <end position="105"/>
    </location>
</feature>
<accession>A0A0C2ZBR2</accession>
<comment type="catalytic activity">
    <reaction evidence="7">
        <text>L-dehydroascorbate + 2 glutathione = glutathione disulfide + L-ascorbate</text>
        <dbReference type="Rhea" id="RHEA:24424"/>
        <dbReference type="ChEBI" id="CHEBI:38290"/>
        <dbReference type="ChEBI" id="CHEBI:57925"/>
        <dbReference type="ChEBI" id="CHEBI:58297"/>
        <dbReference type="ChEBI" id="CHEBI:58539"/>
        <dbReference type="EC" id="1.8.5.1"/>
    </reaction>
</comment>
<keyword evidence="3" id="KW-0560">Oxidoreductase</keyword>
<dbReference type="AlphaFoldDB" id="A0A0C2ZBR2"/>
<evidence type="ECO:0000256" key="3">
    <source>
        <dbReference type="ARBA" id="ARBA00023002"/>
    </source>
</evidence>
<evidence type="ECO:0000259" key="9">
    <source>
        <dbReference type="PROSITE" id="PS50405"/>
    </source>
</evidence>
<dbReference type="Gene3D" id="3.40.30.10">
    <property type="entry name" value="Glutaredoxin"/>
    <property type="match status" value="1"/>
</dbReference>
<sequence length="258" mass="29622">MAPPDADIHPVATGSAAETVAKHQDPQELVFYSGWFCPFNQRVWITLEERGIPYQYKEVNPYKKEKHFLEINPRGLVPAVEYKGKAIYESLVLLEFLEDAYPSYKPNLIPSDPYERAHERIWVDHIAKAIVPAWMRLIMAQPNEPEKQDAARKELYDAQKKLLNEVKGPYFSGQQFTLVDVAVTPWVVRDYILAENRGYKREDVGSGWAKYAEALSNRDSVLKTTSDKDKYQVTYDRYLRGEAQSEVAKAIRAGKPLP</sequence>
<organism evidence="10 11">
    <name type="scientific">Scleroderma citrinum Foug A</name>
    <dbReference type="NCBI Taxonomy" id="1036808"/>
    <lineage>
        <taxon>Eukaryota</taxon>
        <taxon>Fungi</taxon>
        <taxon>Dikarya</taxon>
        <taxon>Basidiomycota</taxon>
        <taxon>Agaricomycotina</taxon>
        <taxon>Agaricomycetes</taxon>
        <taxon>Agaricomycetidae</taxon>
        <taxon>Boletales</taxon>
        <taxon>Sclerodermatineae</taxon>
        <taxon>Sclerodermataceae</taxon>
        <taxon>Scleroderma</taxon>
    </lineage>
</organism>
<dbReference type="SFLD" id="SFLDS00019">
    <property type="entry name" value="Glutathione_Transferase_(cytos"/>
    <property type="match status" value="1"/>
</dbReference>
<dbReference type="PROSITE" id="PS50405">
    <property type="entry name" value="GST_CTER"/>
    <property type="match status" value="1"/>
</dbReference>
<evidence type="ECO:0000256" key="5">
    <source>
        <dbReference type="ARBA" id="ARBA00032681"/>
    </source>
</evidence>
<dbReference type="Pfam" id="PF13409">
    <property type="entry name" value="GST_N_2"/>
    <property type="match status" value="1"/>
</dbReference>
<protein>
    <recommendedName>
        <fullName evidence="4">Glutathione-dependent dehydroascorbate reductase</fullName>
        <ecNumber evidence="2">1.20.4.2</ecNumber>
        <ecNumber evidence="1">1.8.5.1</ecNumber>
    </recommendedName>
    <alternativeName>
        <fullName evidence="5">Monomethylarsonic acid reductase</fullName>
    </alternativeName>
</protein>
<evidence type="ECO:0000256" key="4">
    <source>
        <dbReference type="ARBA" id="ARBA00032186"/>
    </source>
</evidence>
<dbReference type="EC" id="1.8.5.1" evidence="1"/>
<dbReference type="GO" id="GO:0045174">
    <property type="term" value="F:glutathione dehydrogenase (ascorbate) activity"/>
    <property type="evidence" value="ECO:0007669"/>
    <property type="project" value="UniProtKB-EC"/>
</dbReference>
<dbReference type="OrthoDB" id="4951845at2759"/>
<dbReference type="STRING" id="1036808.A0A0C2ZBR2"/>
<gene>
    <name evidence="10" type="ORF">SCLCIDRAFT_126380</name>
</gene>
<dbReference type="InterPro" id="IPR010987">
    <property type="entry name" value="Glutathione-S-Trfase_C-like"/>
</dbReference>